<gene>
    <name evidence="2" type="ORF">C3L33_20422</name>
</gene>
<dbReference type="Pfam" id="PF03140">
    <property type="entry name" value="DUF247"/>
    <property type="match status" value="1"/>
</dbReference>
<dbReference type="AlphaFoldDB" id="A0A6A4KXU3"/>
<name>A0A6A4KXU3_9ERIC</name>
<reference evidence="2 3" key="1">
    <citation type="journal article" date="2019" name="Genome Biol. Evol.">
        <title>The Rhododendron genome and chromosomal organization provide insight into shared whole-genome duplications across the heath family (Ericaceae).</title>
        <authorList>
            <person name="Soza V.L."/>
            <person name="Lindsley D."/>
            <person name="Waalkes A."/>
            <person name="Ramage E."/>
            <person name="Patwardhan R.P."/>
            <person name="Burton J.N."/>
            <person name="Adey A."/>
            <person name="Kumar A."/>
            <person name="Qiu R."/>
            <person name="Shendure J."/>
            <person name="Hall B."/>
        </authorList>
    </citation>
    <scope>NUCLEOTIDE SEQUENCE [LARGE SCALE GENOMIC DNA]</scope>
    <source>
        <strain evidence="2">RSF 1966-606</strain>
    </source>
</reference>
<sequence length="189" mass="21131">MSQGENDYEKALQSLTSTIGKNISEGAKKADSFFSSACIYRVPEELRKLKESAYTPRLIAIGPLHRKDKHLQTPMQHVKMSYTNYLLCRLTEGMDAESAAQRKFMVLQDCLAEIKTSLDDAKKCYAEGVALDEEMMLVDGCFILEVLYKFYEKNIPKEEGKKPFSTGGDNGNSKVRKLRASASALSSPL</sequence>
<evidence type="ECO:0000313" key="2">
    <source>
        <dbReference type="EMBL" id="KAE9447679.1"/>
    </source>
</evidence>
<evidence type="ECO:0000256" key="1">
    <source>
        <dbReference type="SAM" id="MobiDB-lite"/>
    </source>
</evidence>
<dbReference type="OrthoDB" id="591587at2759"/>
<protein>
    <submittedName>
        <fullName evidence="2">Uncharacterized protein</fullName>
    </submittedName>
</protein>
<organism evidence="2 3">
    <name type="scientific">Rhododendron williamsianum</name>
    <dbReference type="NCBI Taxonomy" id="262921"/>
    <lineage>
        <taxon>Eukaryota</taxon>
        <taxon>Viridiplantae</taxon>
        <taxon>Streptophyta</taxon>
        <taxon>Embryophyta</taxon>
        <taxon>Tracheophyta</taxon>
        <taxon>Spermatophyta</taxon>
        <taxon>Magnoliopsida</taxon>
        <taxon>eudicotyledons</taxon>
        <taxon>Gunneridae</taxon>
        <taxon>Pentapetalae</taxon>
        <taxon>asterids</taxon>
        <taxon>Ericales</taxon>
        <taxon>Ericaceae</taxon>
        <taxon>Ericoideae</taxon>
        <taxon>Rhodoreae</taxon>
        <taxon>Rhododendron</taxon>
    </lineage>
</organism>
<feature type="non-terminal residue" evidence="2">
    <location>
        <position position="1"/>
    </location>
</feature>
<dbReference type="PANTHER" id="PTHR31170:SF25">
    <property type="entry name" value="BNAA09G04570D PROTEIN"/>
    <property type="match status" value="1"/>
</dbReference>
<proteinExistence type="predicted"/>
<dbReference type="InterPro" id="IPR004158">
    <property type="entry name" value="DUF247_pln"/>
</dbReference>
<evidence type="ECO:0000313" key="3">
    <source>
        <dbReference type="Proteomes" id="UP000428333"/>
    </source>
</evidence>
<dbReference type="EMBL" id="QEFC01003490">
    <property type="protein sequence ID" value="KAE9447679.1"/>
    <property type="molecule type" value="Genomic_DNA"/>
</dbReference>
<comment type="caution">
    <text evidence="2">The sequence shown here is derived from an EMBL/GenBank/DDBJ whole genome shotgun (WGS) entry which is preliminary data.</text>
</comment>
<feature type="compositionally biased region" description="Low complexity" evidence="1">
    <location>
        <begin position="180"/>
        <end position="189"/>
    </location>
</feature>
<dbReference type="PANTHER" id="PTHR31170">
    <property type="entry name" value="BNAC04G53230D PROTEIN"/>
    <property type="match status" value="1"/>
</dbReference>
<dbReference type="Proteomes" id="UP000428333">
    <property type="component" value="Linkage Group LG12"/>
</dbReference>
<keyword evidence="3" id="KW-1185">Reference proteome</keyword>
<feature type="region of interest" description="Disordered" evidence="1">
    <location>
        <begin position="158"/>
        <end position="189"/>
    </location>
</feature>
<accession>A0A6A4KXU3</accession>